<reference evidence="2 3" key="1">
    <citation type="submission" date="2018-08" db="EMBL/GenBank/DDBJ databases">
        <title>A genome reference for cultivated species of the human gut microbiota.</title>
        <authorList>
            <person name="Zou Y."/>
            <person name="Xue W."/>
            <person name="Luo G."/>
        </authorList>
    </citation>
    <scope>NUCLEOTIDE SEQUENCE [LARGE SCALE GENOMIC DNA]</scope>
    <source>
        <strain evidence="2 3">AM16-54</strain>
    </source>
</reference>
<evidence type="ECO:0000313" key="2">
    <source>
        <dbReference type="EMBL" id="RHH85309.1"/>
    </source>
</evidence>
<dbReference type="Pfam" id="PF09643">
    <property type="entry name" value="YopX"/>
    <property type="match status" value="1"/>
</dbReference>
<organism evidence="2 3">
    <name type="scientific">Segatella copri</name>
    <dbReference type="NCBI Taxonomy" id="165179"/>
    <lineage>
        <taxon>Bacteria</taxon>
        <taxon>Pseudomonadati</taxon>
        <taxon>Bacteroidota</taxon>
        <taxon>Bacteroidia</taxon>
        <taxon>Bacteroidales</taxon>
        <taxon>Prevotellaceae</taxon>
        <taxon>Segatella</taxon>
    </lineage>
</organism>
<dbReference type="SUPFAM" id="SSF159006">
    <property type="entry name" value="YopX-like"/>
    <property type="match status" value="1"/>
</dbReference>
<dbReference type="EMBL" id="QRKB01000001">
    <property type="protein sequence ID" value="RHH85309.1"/>
    <property type="molecule type" value="Genomic_DNA"/>
</dbReference>
<proteinExistence type="predicted"/>
<evidence type="ECO:0000313" key="3">
    <source>
        <dbReference type="Proteomes" id="UP000284548"/>
    </source>
</evidence>
<protein>
    <recommendedName>
        <fullName evidence="1">YopX protein domain-containing protein</fullName>
    </recommendedName>
</protein>
<dbReference type="Gene3D" id="2.30.30.290">
    <property type="entry name" value="YopX-like domains"/>
    <property type="match status" value="1"/>
</dbReference>
<feature type="domain" description="YopX protein" evidence="1">
    <location>
        <begin position="7"/>
        <end position="125"/>
    </location>
</feature>
<dbReference type="InterPro" id="IPR019096">
    <property type="entry name" value="YopX_protein"/>
</dbReference>
<dbReference type="InterPro" id="IPR023385">
    <property type="entry name" value="YopX-like_C"/>
</dbReference>
<accession>A0A414YGH5</accession>
<comment type="caution">
    <text evidence="2">The sequence shown here is derived from an EMBL/GenBank/DDBJ whole genome shotgun (WGS) entry which is preliminary data.</text>
</comment>
<name>A0A414YGH5_9BACT</name>
<gene>
    <name evidence="2" type="ORF">DW192_00855</name>
</gene>
<dbReference type="RefSeq" id="WP_118253188.1">
    <property type="nucleotide sequence ID" value="NZ_JAQEAK010000021.1"/>
</dbReference>
<dbReference type="AlphaFoldDB" id="A0A414YGH5"/>
<evidence type="ECO:0000259" key="1">
    <source>
        <dbReference type="Pfam" id="PF09643"/>
    </source>
</evidence>
<dbReference type="Proteomes" id="UP000284548">
    <property type="component" value="Unassembled WGS sequence"/>
</dbReference>
<sequence length="130" mass="15070">MKIENIKFKAKRLDNGEWVGGSLTYSQGTAFIHRKESDEDDRCYLTPYEVIPETVCQFTGIMDEDCNEIWEGDIVRDTEDLIGIDNLYEVVYIEEEGNFAFKSLDKVDNYEPFVNLFNACVVGNKFDKEK</sequence>